<dbReference type="SUPFAM" id="SSF51735">
    <property type="entry name" value="NAD(P)-binding Rossmann-fold domains"/>
    <property type="match status" value="1"/>
</dbReference>
<keyword evidence="2 5" id="KW-0560">Oxidoreductase</keyword>
<accession>A0A7X0MJP2</accession>
<evidence type="ECO:0000313" key="6">
    <source>
        <dbReference type="Proteomes" id="UP000521017"/>
    </source>
</evidence>
<dbReference type="PROSITE" id="PS00061">
    <property type="entry name" value="ADH_SHORT"/>
    <property type="match status" value="1"/>
</dbReference>
<proteinExistence type="inferred from homology"/>
<dbReference type="PRINTS" id="PR00081">
    <property type="entry name" value="GDHRDH"/>
</dbReference>
<dbReference type="PANTHER" id="PTHR44196:SF1">
    <property type="entry name" value="DEHYDROGENASE_REDUCTASE SDR FAMILY MEMBER 7B"/>
    <property type="match status" value="1"/>
</dbReference>
<evidence type="ECO:0000256" key="1">
    <source>
        <dbReference type="ARBA" id="ARBA00006484"/>
    </source>
</evidence>
<sequence length="246" mass="26682">MKTTNRTVLITGGGSGIGFEIAKLLLEAGNEVIITGRTESRLKEAAEKLKGVHLFTSDITNENDVNELVNYLSKNHPKLDLLINNAGKAYAYELSATADIFEKAKAETQTNYLSVINLTEKLLPLLNEQPEAAIVNVTSIVAFAASSKMSTYAASKAALHSFTQSLRYTLAKNTGIKVFELMPPLVDTEFSKEIGGHNGIPPGQVAEELIAGLNDDNYEIHVGGTADFYKLSLSSPQEAFKLFNQD</sequence>
<dbReference type="SMART" id="SM00822">
    <property type="entry name" value="PKS_KR"/>
    <property type="match status" value="1"/>
</dbReference>
<evidence type="ECO:0000313" key="5">
    <source>
        <dbReference type="EMBL" id="MBB6501211.1"/>
    </source>
</evidence>
<dbReference type="PANTHER" id="PTHR44196">
    <property type="entry name" value="DEHYDROGENASE/REDUCTASE SDR FAMILY MEMBER 7B"/>
    <property type="match status" value="1"/>
</dbReference>
<comment type="caution">
    <text evidence="5">The sequence shown here is derived from an EMBL/GenBank/DDBJ whole genome shotgun (WGS) entry which is preliminary data.</text>
</comment>
<dbReference type="EMBL" id="JACHCC010000008">
    <property type="protein sequence ID" value="MBB6501211.1"/>
    <property type="molecule type" value="Genomic_DNA"/>
</dbReference>
<dbReference type="Pfam" id="PF00106">
    <property type="entry name" value="adh_short"/>
    <property type="match status" value="1"/>
</dbReference>
<dbReference type="InterPro" id="IPR020904">
    <property type="entry name" value="Sc_DH/Rdtase_CS"/>
</dbReference>
<reference evidence="5 6" key="1">
    <citation type="submission" date="2020-08" db="EMBL/GenBank/DDBJ databases">
        <title>Genomic Encyclopedia of Type Strains, Phase IV (KMG-V): Genome sequencing to study the core and pangenomes of soil and plant-associated prokaryotes.</title>
        <authorList>
            <person name="Whitman W."/>
        </authorList>
    </citation>
    <scope>NUCLEOTIDE SEQUENCE [LARGE SCALE GENOMIC DNA]</scope>
    <source>
        <strain evidence="5 6">M2T3</strain>
    </source>
</reference>
<evidence type="ECO:0000256" key="2">
    <source>
        <dbReference type="ARBA" id="ARBA00023002"/>
    </source>
</evidence>
<dbReference type="PRINTS" id="PR00080">
    <property type="entry name" value="SDRFAMILY"/>
</dbReference>
<evidence type="ECO:0000259" key="4">
    <source>
        <dbReference type="SMART" id="SM00822"/>
    </source>
</evidence>
<dbReference type="InterPro" id="IPR036291">
    <property type="entry name" value="NAD(P)-bd_dom_sf"/>
</dbReference>
<feature type="domain" description="Ketoreductase" evidence="4">
    <location>
        <begin position="6"/>
        <end position="182"/>
    </location>
</feature>
<dbReference type="InterPro" id="IPR057326">
    <property type="entry name" value="KR_dom"/>
</dbReference>
<dbReference type="Gene3D" id="3.40.50.720">
    <property type="entry name" value="NAD(P)-binding Rossmann-like Domain"/>
    <property type="match status" value="1"/>
</dbReference>
<evidence type="ECO:0000256" key="3">
    <source>
        <dbReference type="RuleBase" id="RU000363"/>
    </source>
</evidence>
<organism evidence="5 6">
    <name type="scientific">Pedobacter cryoconitis</name>
    <dbReference type="NCBI Taxonomy" id="188932"/>
    <lineage>
        <taxon>Bacteria</taxon>
        <taxon>Pseudomonadati</taxon>
        <taxon>Bacteroidota</taxon>
        <taxon>Sphingobacteriia</taxon>
        <taxon>Sphingobacteriales</taxon>
        <taxon>Sphingobacteriaceae</taxon>
        <taxon>Pedobacter</taxon>
    </lineage>
</organism>
<comment type="similarity">
    <text evidence="1 3">Belongs to the short-chain dehydrogenases/reductases (SDR) family.</text>
</comment>
<gene>
    <name evidence="5" type="ORF">HDF25_003374</name>
</gene>
<dbReference type="GO" id="GO:0016020">
    <property type="term" value="C:membrane"/>
    <property type="evidence" value="ECO:0007669"/>
    <property type="project" value="TreeGrafter"/>
</dbReference>
<dbReference type="AlphaFoldDB" id="A0A7X0MJP2"/>
<dbReference type="RefSeq" id="WP_184626718.1">
    <property type="nucleotide sequence ID" value="NZ_JACHCC010000008.1"/>
</dbReference>
<dbReference type="InterPro" id="IPR002347">
    <property type="entry name" value="SDR_fam"/>
</dbReference>
<dbReference type="Proteomes" id="UP000521017">
    <property type="component" value="Unassembled WGS sequence"/>
</dbReference>
<name>A0A7X0MJP2_9SPHI</name>
<dbReference type="GO" id="GO:0016491">
    <property type="term" value="F:oxidoreductase activity"/>
    <property type="evidence" value="ECO:0007669"/>
    <property type="project" value="UniProtKB-KW"/>
</dbReference>
<protein>
    <submittedName>
        <fullName evidence="5">Putative oxidoreductase</fullName>
        <ecNumber evidence="5">1.-.-.-</ecNumber>
    </submittedName>
</protein>
<dbReference type="EC" id="1.-.-.-" evidence="5"/>